<dbReference type="Gene3D" id="3.90.1720.10">
    <property type="entry name" value="endopeptidase domain like (from Nostoc punctiforme)"/>
    <property type="match status" value="1"/>
</dbReference>
<dbReference type="InterPro" id="IPR000064">
    <property type="entry name" value="NLP_P60_dom"/>
</dbReference>
<evidence type="ECO:0000313" key="8">
    <source>
        <dbReference type="EMBL" id="RHM68501.1"/>
    </source>
</evidence>
<dbReference type="PROSITE" id="PS51935">
    <property type="entry name" value="NLPC_P60"/>
    <property type="match status" value="1"/>
</dbReference>
<dbReference type="Proteomes" id="UP000285610">
    <property type="component" value="Unassembled WGS sequence"/>
</dbReference>
<accession>A0A415S0U4</accession>
<dbReference type="SUPFAM" id="SSF54001">
    <property type="entry name" value="Cysteine proteinases"/>
    <property type="match status" value="1"/>
</dbReference>
<dbReference type="CDD" id="cd14667">
    <property type="entry name" value="3D_containing_proteins"/>
    <property type="match status" value="1"/>
</dbReference>
<dbReference type="GO" id="GO:0006508">
    <property type="term" value="P:proteolysis"/>
    <property type="evidence" value="ECO:0007669"/>
    <property type="project" value="UniProtKB-KW"/>
</dbReference>
<dbReference type="InterPro" id="IPR059180">
    <property type="entry name" value="3D_YorM"/>
</dbReference>
<keyword evidence="6" id="KW-0472">Membrane</keyword>
<feature type="transmembrane region" description="Helical" evidence="6">
    <location>
        <begin position="280"/>
        <end position="307"/>
    </location>
</feature>
<keyword evidence="2" id="KW-0645">Protease</keyword>
<comment type="similarity">
    <text evidence="1">Belongs to the peptidase C40 family.</text>
</comment>
<organism evidence="8 9">
    <name type="scientific">Mediterraneibacter gnavus</name>
    <name type="common">Ruminococcus gnavus</name>
    <dbReference type="NCBI Taxonomy" id="33038"/>
    <lineage>
        <taxon>Bacteria</taxon>
        <taxon>Bacillati</taxon>
        <taxon>Bacillota</taxon>
        <taxon>Clostridia</taxon>
        <taxon>Lachnospirales</taxon>
        <taxon>Lachnospiraceae</taxon>
        <taxon>Mediterraneibacter</taxon>
    </lineage>
</organism>
<evidence type="ECO:0000313" key="9">
    <source>
        <dbReference type="Proteomes" id="UP000285610"/>
    </source>
</evidence>
<sequence length="697" mass="78104">MELKIVKSRPPDIRLKKNAEVKIHKKEFISPAKKKETFAANKSDSSFQIRRRKDTSRIHQEIKHQERTANLAKSKKPEKRRAVSTGRKTLGENLPQDNMVSAETFPQSKTEDWNGREGEKAFGPAEEKQKTDFKERIQRRKKVRAEKQSRISKTSSHISKAVGEGLRLGGQAMLQQTENETDHKESFYVLDKAIHLYENRQIEKNAEKIRKPEKEMKIRKKSGIQREVKKKQRKQAIRERKLAYIMDKLSGQNQDSAAKTIKDIAIYKASAALSAVGKKLVILAAPVFGSLLLVMLPIILLFLLFYASPLAAFMPAVDGGPSVQEVLSGYYQEFHNTVKEAGGESITYLHEKDGAAESNFMDTLMVYMVQYGTGDLGIVMDDTHKRYLKEVFDEMNSFENKTVTTTIQAGQSLGQVVTSAYCSCSICCGQWAGGPTASGVMPTPNHTLAVDADNPFVPMGTHVIINGTEYVVEDTGAFDQFGVQFDVYFSDHAEASAYGHKTFEAYLADGNENTVEVTRSGAYVKNLNFEDYIALGKLTQEQEELLREVMSDEFKNNLPSFGIGQDVANLARTKVGCQYSQEKRYEEGYYDCSSLVQRCYREFGLELPSIASTQGKFMVDHGLTVDAGMLMPGDLIFYSYEENGQFMNISHVAIYIGNGRMVHAANTARGVVEDPVNYSNINLYGRPSLYKGTSSNK</sequence>
<feature type="compositionally biased region" description="Basic and acidic residues" evidence="5">
    <location>
        <begin position="55"/>
        <end position="67"/>
    </location>
</feature>
<dbReference type="EMBL" id="QRQE01000082">
    <property type="protein sequence ID" value="RHM68501.1"/>
    <property type="molecule type" value="Genomic_DNA"/>
</dbReference>
<gene>
    <name evidence="8" type="ORF">DWZ50_18865</name>
</gene>
<dbReference type="InterPro" id="IPR051794">
    <property type="entry name" value="PG_Endopeptidase_C40"/>
</dbReference>
<dbReference type="AlphaFoldDB" id="A0A415S0U4"/>
<dbReference type="GO" id="GO:0008234">
    <property type="term" value="F:cysteine-type peptidase activity"/>
    <property type="evidence" value="ECO:0007669"/>
    <property type="project" value="UniProtKB-KW"/>
</dbReference>
<dbReference type="PANTHER" id="PTHR47359:SF3">
    <property type="entry name" value="NLP_P60 DOMAIN-CONTAINING PROTEIN-RELATED"/>
    <property type="match status" value="1"/>
</dbReference>
<evidence type="ECO:0000256" key="5">
    <source>
        <dbReference type="SAM" id="MobiDB-lite"/>
    </source>
</evidence>
<reference evidence="8 9" key="1">
    <citation type="submission" date="2018-08" db="EMBL/GenBank/DDBJ databases">
        <title>A genome reference for cultivated species of the human gut microbiota.</title>
        <authorList>
            <person name="Zou Y."/>
            <person name="Xue W."/>
            <person name="Luo G."/>
        </authorList>
    </citation>
    <scope>NUCLEOTIDE SEQUENCE [LARGE SCALE GENOMIC DNA]</scope>
    <source>
        <strain evidence="8 9">AF33-12</strain>
    </source>
</reference>
<dbReference type="RefSeq" id="WP_118445423.1">
    <property type="nucleotide sequence ID" value="NZ_JBCPGC010000080.1"/>
</dbReference>
<dbReference type="PANTHER" id="PTHR47359">
    <property type="entry name" value="PEPTIDOGLYCAN DL-ENDOPEPTIDASE CWLO"/>
    <property type="match status" value="1"/>
</dbReference>
<comment type="caution">
    <text evidence="8">The sequence shown here is derived from an EMBL/GenBank/DDBJ whole genome shotgun (WGS) entry which is preliminary data.</text>
</comment>
<dbReference type="InterPro" id="IPR038765">
    <property type="entry name" value="Papain-like_cys_pep_sf"/>
</dbReference>
<evidence type="ECO:0000256" key="2">
    <source>
        <dbReference type="ARBA" id="ARBA00022670"/>
    </source>
</evidence>
<evidence type="ECO:0000259" key="7">
    <source>
        <dbReference type="PROSITE" id="PS51935"/>
    </source>
</evidence>
<feature type="region of interest" description="Disordered" evidence="5">
    <location>
        <begin position="37"/>
        <end position="158"/>
    </location>
</feature>
<keyword evidence="3 8" id="KW-0378">Hydrolase</keyword>
<name>A0A415S0U4_MEDGN</name>
<feature type="domain" description="NlpC/P60" evidence="7">
    <location>
        <begin position="561"/>
        <end position="696"/>
    </location>
</feature>
<dbReference type="Pfam" id="PF00877">
    <property type="entry name" value="NLPC_P60"/>
    <property type="match status" value="1"/>
</dbReference>
<feature type="compositionally biased region" description="Polar residues" evidence="5">
    <location>
        <begin position="95"/>
        <end position="108"/>
    </location>
</feature>
<keyword evidence="6" id="KW-0812">Transmembrane</keyword>
<proteinExistence type="inferred from homology"/>
<evidence type="ECO:0000256" key="4">
    <source>
        <dbReference type="ARBA" id="ARBA00022807"/>
    </source>
</evidence>
<evidence type="ECO:0000256" key="3">
    <source>
        <dbReference type="ARBA" id="ARBA00022801"/>
    </source>
</evidence>
<evidence type="ECO:0000256" key="6">
    <source>
        <dbReference type="SAM" id="Phobius"/>
    </source>
</evidence>
<feature type="compositionally biased region" description="Basic and acidic residues" evidence="5">
    <location>
        <begin position="109"/>
        <end position="136"/>
    </location>
</feature>
<protein>
    <submittedName>
        <fullName evidence="8">Cell wall hydrolase</fullName>
    </submittedName>
</protein>
<keyword evidence="4" id="KW-0788">Thiol protease</keyword>
<evidence type="ECO:0000256" key="1">
    <source>
        <dbReference type="ARBA" id="ARBA00007074"/>
    </source>
</evidence>
<keyword evidence="6" id="KW-1133">Transmembrane helix</keyword>